<dbReference type="RefSeq" id="WP_140682509.1">
    <property type="nucleotide sequence ID" value="NZ_RCZA01000013.1"/>
</dbReference>
<dbReference type="Proteomes" id="UP000320914">
    <property type="component" value="Unassembled WGS sequence"/>
</dbReference>
<evidence type="ECO:0000313" key="2">
    <source>
        <dbReference type="Proteomes" id="UP000320914"/>
    </source>
</evidence>
<evidence type="ECO:0000313" key="1">
    <source>
        <dbReference type="EMBL" id="TPG77993.1"/>
    </source>
</evidence>
<protein>
    <recommendedName>
        <fullName evidence="3">DUF1330 domain-containing protein</fullName>
    </recommendedName>
</protein>
<sequence length="103" mass="11997">MHLIEIFLPLNTNDGTPQPVELFRRVREQLAEQFGGVTAFTRNPAKGISLLEGNERSEDDIIVYEVMVEAVDRLWWQSYKRDLEERFHQEKILIRAAAVKIIS</sequence>
<organism evidence="1 2">
    <name type="scientific">Pseudomonas mandelii</name>
    <dbReference type="NCBI Taxonomy" id="75612"/>
    <lineage>
        <taxon>Bacteria</taxon>
        <taxon>Pseudomonadati</taxon>
        <taxon>Pseudomonadota</taxon>
        <taxon>Gammaproteobacteria</taxon>
        <taxon>Pseudomonadales</taxon>
        <taxon>Pseudomonadaceae</taxon>
        <taxon>Pseudomonas</taxon>
    </lineage>
</organism>
<evidence type="ECO:0008006" key="3">
    <source>
        <dbReference type="Google" id="ProtNLM"/>
    </source>
</evidence>
<reference evidence="1 2" key="1">
    <citation type="journal article" date="2019" name="Environ. Microbiol.">
        <title>Species interactions and distinct microbial communities in high Arctic permafrost affected cryosols are associated with the CH4 and CO2 gas fluxes.</title>
        <authorList>
            <person name="Altshuler I."/>
            <person name="Hamel J."/>
            <person name="Turney S."/>
            <person name="Magnuson E."/>
            <person name="Levesque R."/>
            <person name="Greer C."/>
            <person name="Whyte L.G."/>
        </authorList>
    </citation>
    <scope>NUCLEOTIDE SEQUENCE [LARGE SCALE GENOMIC DNA]</scope>
    <source>
        <strain evidence="1 2">OWC5</strain>
    </source>
</reference>
<gene>
    <name evidence="1" type="ORF">EAH74_27280</name>
</gene>
<accession>A0A502HVY6</accession>
<comment type="caution">
    <text evidence="1">The sequence shown here is derived from an EMBL/GenBank/DDBJ whole genome shotgun (WGS) entry which is preliminary data.</text>
</comment>
<name>A0A502HVY6_9PSED</name>
<dbReference type="EMBL" id="RCZA01000013">
    <property type="protein sequence ID" value="TPG77993.1"/>
    <property type="molecule type" value="Genomic_DNA"/>
</dbReference>
<dbReference type="AlphaFoldDB" id="A0A502HVY6"/>
<proteinExistence type="predicted"/>